<feature type="compositionally biased region" description="Polar residues" evidence="1">
    <location>
        <begin position="177"/>
        <end position="196"/>
    </location>
</feature>
<sequence>EPHFAEKGSRTWPGARGIGVLPRCLPGPQENGGGPRSDGQEDAVPQIGPGCARWRRALALAAKGRRPLPALEEGPDSPPGAGHPRGAPRTGSHARCLRWAMPGARPGFPRTSQSLLTREPKETSRALLQQPPRLPKSLGVWCMRQELCPLQPQETAAPVGWSNRRSLNGTEAPDATGLTSTILPGAQDTTGGSSRPQGHAGGRRHPPSCPSGPGTRPTFPIPCTWDGSGAAVGGQVNAVGTTRAPSPSSTLEPEPLPGFGLRGQGPRRLPSPSRPRVFHSPLLGNAAPRTWRPRPAERHEETRFPKPGRPGSRAGRRIGSLGRADCLNSSRAPPMGTDRPGPGQAAPTERSPPAPNGSAPPGSRGSGGC</sequence>
<feature type="region of interest" description="Disordered" evidence="1">
    <location>
        <begin position="1"/>
        <end position="50"/>
    </location>
</feature>
<proteinExistence type="predicted"/>
<dbReference type="WBParaSite" id="SBAD_0000045601-mRNA-1">
    <property type="protein sequence ID" value="SBAD_0000045601-mRNA-1"/>
    <property type="gene ID" value="SBAD_0000045601"/>
</dbReference>
<evidence type="ECO:0000256" key="1">
    <source>
        <dbReference type="SAM" id="MobiDB-lite"/>
    </source>
</evidence>
<reference evidence="2 3" key="2">
    <citation type="submission" date="2018-11" db="EMBL/GenBank/DDBJ databases">
        <authorList>
            <consortium name="Pathogen Informatics"/>
        </authorList>
    </citation>
    <scope>NUCLEOTIDE SEQUENCE [LARGE SCALE GENOMIC DNA]</scope>
</reference>
<dbReference type="Proteomes" id="UP000270296">
    <property type="component" value="Unassembled WGS sequence"/>
</dbReference>
<dbReference type="EMBL" id="UZAM01001124">
    <property type="protein sequence ID" value="VDO83571.1"/>
    <property type="molecule type" value="Genomic_DNA"/>
</dbReference>
<feature type="region of interest" description="Disordered" evidence="1">
    <location>
        <begin position="63"/>
        <end position="131"/>
    </location>
</feature>
<protein>
    <submittedName>
        <fullName evidence="4">Collagen alpha-1(I) chain-like</fullName>
    </submittedName>
</protein>
<feature type="compositionally biased region" description="Low complexity" evidence="1">
    <location>
        <begin position="238"/>
        <end position="275"/>
    </location>
</feature>
<feature type="compositionally biased region" description="Basic and acidic residues" evidence="1">
    <location>
        <begin position="294"/>
        <end position="304"/>
    </location>
</feature>
<gene>
    <name evidence="2" type="ORF">SBAD_LOCUS436</name>
</gene>
<evidence type="ECO:0000313" key="2">
    <source>
        <dbReference type="EMBL" id="VDO83571.1"/>
    </source>
</evidence>
<feature type="region of interest" description="Disordered" evidence="1">
    <location>
        <begin position="238"/>
        <end position="369"/>
    </location>
</feature>
<name>A0A183I9Z2_9BILA</name>
<evidence type="ECO:0000313" key="4">
    <source>
        <dbReference type="WBParaSite" id="SBAD_0000045601-mRNA-1"/>
    </source>
</evidence>
<dbReference type="AlphaFoldDB" id="A0A183I9Z2"/>
<reference evidence="4" key="1">
    <citation type="submission" date="2016-06" db="UniProtKB">
        <authorList>
            <consortium name="WormBaseParasite"/>
        </authorList>
    </citation>
    <scope>IDENTIFICATION</scope>
</reference>
<accession>A0A183I9Z2</accession>
<evidence type="ECO:0000313" key="3">
    <source>
        <dbReference type="Proteomes" id="UP000270296"/>
    </source>
</evidence>
<feature type="compositionally biased region" description="Low complexity" evidence="1">
    <location>
        <begin position="79"/>
        <end position="91"/>
    </location>
</feature>
<organism evidence="4">
    <name type="scientific">Soboliphyme baturini</name>
    <dbReference type="NCBI Taxonomy" id="241478"/>
    <lineage>
        <taxon>Eukaryota</taxon>
        <taxon>Metazoa</taxon>
        <taxon>Ecdysozoa</taxon>
        <taxon>Nematoda</taxon>
        <taxon>Enoplea</taxon>
        <taxon>Dorylaimia</taxon>
        <taxon>Dioctophymatida</taxon>
        <taxon>Dioctophymatoidea</taxon>
        <taxon>Soboliphymatidae</taxon>
        <taxon>Soboliphyme</taxon>
    </lineage>
</organism>
<feature type="region of interest" description="Disordered" evidence="1">
    <location>
        <begin position="160"/>
        <end position="226"/>
    </location>
</feature>
<keyword evidence="3" id="KW-1185">Reference proteome</keyword>